<accession>A0AAE0PF76</accession>
<keyword evidence="1" id="KW-0472">Membrane</keyword>
<name>A0AAE0PF76_SORBR</name>
<gene>
    <name evidence="2" type="ORF">B0T20DRAFT_507250</name>
</gene>
<feature type="transmembrane region" description="Helical" evidence="1">
    <location>
        <begin position="25"/>
        <end position="45"/>
    </location>
</feature>
<sequence>MPFTKSVPRLRAPLWLPSYSQLIPWLYGVFPILVCLVDIGLHLFVHFSAVNRRVDDWPGWWVITEPAGAHMIIAGFLGPFMDVGYRQGGASNFFRRRQDRVPMTESSSEYGCTTGILSALMSFVRLKHILTALSSMTFTIGLGTEAFLWAHVLQRTNVTNNFEGTTQVHFTPEVLSYRPALQEFTQPIAKDKRQMCSKAVRGIFETELAAKFTGEWWRLGDPDADMELDYRAMKALGKSLKAVSPGSWTNYPCQASFTSPMDNILEVIHELSTRVSLIAAKEANIIQDVKFFGEKTSAYWLLSKQFRGVFPLSIIAVAVLFLDLVNIWWGCWKTKEHYEMLPETVVKLEAAEVDSGLPLDELENPNANGDQEDGRAGVEEITAEVKADENELVLVEAPAEEGQAEAGGDGSRMLVCDAQPKDEEWGRKYLVAVEMKKSRLNPSLAVSPTTSL</sequence>
<feature type="transmembrane region" description="Helical" evidence="1">
    <location>
        <begin position="309"/>
        <end position="329"/>
    </location>
</feature>
<dbReference type="Proteomes" id="UP001281003">
    <property type="component" value="Unassembled WGS sequence"/>
</dbReference>
<organism evidence="2 3">
    <name type="scientific">Sordaria brevicollis</name>
    <dbReference type="NCBI Taxonomy" id="83679"/>
    <lineage>
        <taxon>Eukaryota</taxon>
        <taxon>Fungi</taxon>
        <taxon>Dikarya</taxon>
        <taxon>Ascomycota</taxon>
        <taxon>Pezizomycotina</taxon>
        <taxon>Sordariomycetes</taxon>
        <taxon>Sordariomycetidae</taxon>
        <taxon>Sordariales</taxon>
        <taxon>Sordariaceae</taxon>
        <taxon>Sordaria</taxon>
    </lineage>
</organism>
<evidence type="ECO:0000313" key="2">
    <source>
        <dbReference type="EMBL" id="KAK3398757.1"/>
    </source>
</evidence>
<protein>
    <submittedName>
        <fullName evidence="2">Uncharacterized protein</fullName>
    </submittedName>
</protein>
<proteinExistence type="predicted"/>
<dbReference type="PANTHER" id="PTHR37576:SF2">
    <property type="entry name" value="DEFECT AT LOW TEMPERATURE PROTEIN 1"/>
    <property type="match status" value="1"/>
</dbReference>
<comment type="caution">
    <text evidence="2">The sequence shown here is derived from an EMBL/GenBank/DDBJ whole genome shotgun (WGS) entry which is preliminary data.</text>
</comment>
<dbReference type="EMBL" id="JAUTDP010000006">
    <property type="protein sequence ID" value="KAK3398757.1"/>
    <property type="molecule type" value="Genomic_DNA"/>
</dbReference>
<evidence type="ECO:0000313" key="3">
    <source>
        <dbReference type="Proteomes" id="UP001281003"/>
    </source>
</evidence>
<reference evidence="2" key="2">
    <citation type="submission" date="2023-07" db="EMBL/GenBank/DDBJ databases">
        <authorList>
            <consortium name="Lawrence Berkeley National Laboratory"/>
            <person name="Haridas S."/>
            <person name="Hensen N."/>
            <person name="Bonometti L."/>
            <person name="Westerberg I."/>
            <person name="Brannstrom I.O."/>
            <person name="Guillou S."/>
            <person name="Cros-Aarteil S."/>
            <person name="Calhoun S."/>
            <person name="Kuo A."/>
            <person name="Mondo S."/>
            <person name="Pangilinan J."/>
            <person name="Riley R."/>
            <person name="LaButti K."/>
            <person name="Andreopoulos B."/>
            <person name="Lipzen A."/>
            <person name="Chen C."/>
            <person name="Yanf M."/>
            <person name="Daum C."/>
            <person name="Ng V."/>
            <person name="Clum A."/>
            <person name="Steindorff A."/>
            <person name="Ohm R."/>
            <person name="Martin F."/>
            <person name="Silar P."/>
            <person name="Natvig D."/>
            <person name="Lalanne C."/>
            <person name="Gautier V."/>
            <person name="Ament-velasquez S.L."/>
            <person name="Kruys A."/>
            <person name="Hutchinson M.I."/>
            <person name="Powell A.J."/>
            <person name="Barry K."/>
            <person name="Miller A.N."/>
            <person name="Grigoriev I.V."/>
            <person name="Debuchy R."/>
            <person name="Gladieux P."/>
            <person name="Thoren M.H."/>
            <person name="Johannesson H."/>
        </authorList>
    </citation>
    <scope>NUCLEOTIDE SEQUENCE</scope>
    <source>
        <strain evidence="2">FGSC 1904</strain>
    </source>
</reference>
<dbReference type="PANTHER" id="PTHR37576">
    <property type="entry name" value="DEFECT AT LOW TEMPERATURE PROTEIN 1"/>
    <property type="match status" value="1"/>
</dbReference>
<keyword evidence="3" id="KW-1185">Reference proteome</keyword>
<keyword evidence="1" id="KW-1133">Transmembrane helix</keyword>
<keyword evidence="1" id="KW-0812">Transmembrane</keyword>
<dbReference type="AlphaFoldDB" id="A0AAE0PF76"/>
<evidence type="ECO:0000256" key="1">
    <source>
        <dbReference type="SAM" id="Phobius"/>
    </source>
</evidence>
<reference evidence="2" key="1">
    <citation type="journal article" date="2023" name="Mol. Phylogenet. Evol.">
        <title>Genome-scale phylogeny and comparative genomics of the fungal order Sordariales.</title>
        <authorList>
            <person name="Hensen N."/>
            <person name="Bonometti L."/>
            <person name="Westerberg I."/>
            <person name="Brannstrom I.O."/>
            <person name="Guillou S."/>
            <person name="Cros-Aarteil S."/>
            <person name="Calhoun S."/>
            <person name="Haridas S."/>
            <person name="Kuo A."/>
            <person name="Mondo S."/>
            <person name="Pangilinan J."/>
            <person name="Riley R."/>
            <person name="LaButti K."/>
            <person name="Andreopoulos B."/>
            <person name="Lipzen A."/>
            <person name="Chen C."/>
            <person name="Yan M."/>
            <person name="Daum C."/>
            <person name="Ng V."/>
            <person name="Clum A."/>
            <person name="Steindorff A."/>
            <person name="Ohm R.A."/>
            <person name="Martin F."/>
            <person name="Silar P."/>
            <person name="Natvig D.O."/>
            <person name="Lalanne C."/>
            <person name="Gautier V."/>
            <person name="Ament-Velasquez S.L."/>
            <person name="Kruys A."/>
            <person name="Hutchinson M.I."/>
            <person name="Powell A.J."/>
            <person name="Barry K."/>
            <person name="Miller A.N."/>
            <person name="Grigoriev I.V."/>
            <person name="Debuchy R."/>
            <person name="Gladieux P."/>
            <person name="Hiltunen Thoren M."/>
            <person name="Johannesson H."/>
        </authorList>
    </citation>
    <scope>NUCLEOTIDE SEQUENCE</scope>
    <source>
        <strain evidence="2">FGSC 1904</strain>
    </source>
</reference>